<keyword evidence="2" id="KW-1185">Reference proteome</keyword>
<protein>
    <recommendedName>
        <fullName evidence="3">DUF2304 domain-containing protein</fullName>
    </recommendedName>
</protein>
<evidence type="ECO:0000313" key="2">
    <source>
        <dbReference type="Proteomes" id="UP000674234"/>
    </source>
</evidence>
<comment type="caution">
    <text evidence="1">The sequence shown here is derived from an EMBL/GenBank/DDBJ whole genome shotgun (WGS) entry which is preliminary data.</text>
</comment>
<proteinExistence type="predicted"/>
<dbReference type="Proteomes" id="UP000674234">
    <property type="component" value="Unassembled WGS sequence"/>
</dbReference>
<evidence type="ECO:0008006" key="3">
    <source>
        <dbReference type="Google" id="ProtNLM"/>
    </source>
</evidence>
<name>A0A940WLY4_9ACTN</name>
<dbReference type="RefSeq" id="WP_210156699.1">
    <property type="nucleotide sequence ID" value="NZ_JAFCNB010000008.1"/>
</dbReference>
<evidence type="ECO:0000313" key="1">
    <source>
        <dbReference type="EMBL" id="MBP2705408.1"/>
    </source>
</evidence>
<gene>
    <name evidence="1" type="ORF">JOL79_16455</name>
</gene>
<organism evidence="1 2">
    <name type="scientific">Microbispora oryzae</name>
    <dbReference type="NCBI Taxonomy" id="2806554"/>
    <lineage>
        <taxon>Bacteria</taxon>
        <taxon>Bacillati</taxon>
        <taxon>Actinomycetota</taxon>
        <taxon>Actinomycetes</taxon>
        <taxon>Streptosporangiales</taxon>
        <taxon>Streptosporangiaceae</taxon>
        <taxon>Microbispora</taxon>
    </lineage>
</organism>
<accession>A0A940WLY4</accession>
<sequence length="59" mass="6253">MSLVVVLGVAVILALRYMGLRLWQAALCVLFGFYLNQTAAAPEVGRMVSLIVAAISNAS</sequence>
<dbReference type="EMBL" id="JAFCNB010000008">
    <property type="protein sequence ID" value="MBP2705408.1"/>
    <property type="molecule type" value="Genomic_DNA"/>
</dbReference>
<dbReference type="AlphaFoldDB" id="A0A940WLY4"/>
<reference evidence="1" key="1">
    <citation type="submission" date="2021-02" db="EMBL/GenBank/DDBJ databases">
        <title>Draft genome sequence of Microbispora sp. RL4-1S isolated from rice leaves in Thailand.</title>
        <authorList>
            <person name="Muangham S."/>
            <person name="Duangmal K."/>
        </authorList>
    </citation>
    <scope>NUCLEOTIDE SEQUENCE</scope>
    <source>
        <strain evidence="1">RL4-1S</strain>
    </source>
</reference>